<dbReference type="AlphaFoldDB" id="A0A9E7PEM3"/>
<dbReference type="Pfam" id="PF13240">
    <property type="entry name" value="Zn_Ribbon_1"/>
    <property type="match status" value="1"/>
</dbReference>
<gene>
    <name evidence="3" type="ORF">I9054_006965</name>
</gene>
<proteinExistence type="predicted"/>
<evidence type="ECO:0000313" key="3">
    <source>
        <dbReference type="EMBL" id="UUN99184.1"/>
    </source>
</evidence>
<keyword evidence="1" id="KW-1133">Transmembrane helix</keyword>
<name>A0A9E7PEM3_ACIBZ</name>
<reference evidence="3" key="1">
    <citation type="submission" date="2022-02" db="EMBL/GenBank/DDBJ databases">
        <title>Characterization of Tn125 harboring carbapenem-resistant Acinetobacter bereziniae clinical isolates.</title>
        <authorList>
            <person name="Wong N.-K."/>
            <person name="Pan Q."/>
        </authorList>
    </citation>
    <scope>NUCLEOTIDE SEQUENCE</scope>
    <source>
        <strain evidence="3">GD03393</strain>
    </source>
</reference>
<feature type="transmembrane region" description="Helical" evidence="1">
    <location>
        <begin position="74"/>
        <end position="91"/>
    </location>
</feature>
<dbReference type="RefSeq" id="WP_227560599.1">
    <property type="nucleotide sequence ID" value="NZ_CP092085.1"/>
</dbReference>
<evidence type="ECO:0000313" key="4">
    <source>
        <dbReference type="Proteomes" id="UP000644140"/>
    </source>
</evidence>
<evidence type="ECO:0000256" key="1">
    <source>
        <dbReference type="SAM" id="Phobius"/>
    </source>
</evidence>
<feature type="domain" description="Zinc-ribbon" evidence="2">
    <location>
        <begin position="2"/>
        <end position="23"/>
    </location>
</feature>
<evidence type="ECO:0000259" key="2">
    <source>
        <dbReference type="Pfam" id="PF13240"/>
    </source>
</evidence>
<keyword evidence="1" id="KW-0812">Transmembrane</keyword>
<organism evidence="3 4">
    <name type="scientific">Acinetobacter bereziniae</name>
    <name type="common">Acinetobacter genomosp. 10</name>
    <dbReference type="NCBI Taxonomy" id="106648"/>
    <lineage>
        <taxon>Bacteria</taxon>
        <taxon>Pseudomonadati</taxon>
        <taxon>Pseudomonadota</taxon>
        <taxon>Gammaproteobacteria</taxon>
        <taxon>Moraxellales</taxon>
        <taxon>Moraxellaceae</taxon>
        <taxon>Acinetobacter</taxon>
    </lineage>
</organism>
<dbReference type="InterPro" id="IPR026870">
    <property type="entry name" value="Zinc_ribbon_dom"/>
</dbReference>
<protein>
    <recommendedName>
        <fullName evidence="2">Zinc-ribbon domain-containing protein</fullName>
    </recommendedName>
</protein>
<dbReference type="Proteomes" id="UP000644140">
    <property type="component" value="Chromosome"/>
</dbReference>
<sequence>MFCNQCGQTNNDNAKFCSGCGNNLENQNIQIKPLQSNKKLSSFRRIWLTFLFVVSLIMLLGLLPYQIISGDFELIYISGILLWGAACHYSYTQIFSKKSITEAFNALDEAELWLNKQDVKTSSVYFNAYDDPYLLKNMGATLLVGVGENSKAEHVGFAVEVKQGCGVLSSLIIEPSGIASQDKKAAHIARMDGKYMIDVLNQMAIQHRIKYPQ</sequence>
<feature type="transmembrane region" description="Helical" evidence="1">
    <location>
        <begin position="46"/>
        <end position="68"/>
    </location>
</feature>
<dbReference type="EMBL" id="CP092085">
    <property type="protein sequence ID" value="UUN99184.1"/>
    <property type="molecule type" value="Genomic_DNA"/>
</dbReference>
<accession>A0A9E7PEM3</accession>
<keyword evidence="1" id="KW-0472">Membrane</keyword>